<dbReference type="AlphaFoldDB" id="A0A1S1XDF9"/>
<comment type="caution">
    <text evidence="2">The sequence shown here is derived from an EMBL/GenBank/DDBJ whole genome shotgun (WGS) entry which is preliminary data.</text>
</comment>
<protein>
    <submittedName>
        <fullName evidence="2">Uncharacterized protein</fullName>
    </submittedName>
</protein>
<gene>
    <name evidence="2" type="ORF">BUE93_08140</name>
    <name evidence="1" type="ORF">QCL97_003575</name>
</gene>
<evidence type="ECO:0000313" key="4">
    <source>
        <dbReference type="Proteomes" id="UP001224516"/>
    </source>
</evidence>
<dbReference type="EMBL" id="JAVFJF020000004">
    <property type="protein sequence ID" value="MEJ8673796.1"/>
    <property type="molecule type" value="Genomic_DNA"/>
</dbReference>
<sequence>MSRYCIWFVSADDSVMRRAEVVINGVIHGHMVLEEIEAQLARDCGLSQVMIVDWKRFESPDEDGGRLARVA</sequence>
<evidence type="ECO:0000313" key="1">
    <source>
        <dbReference type="EMBL" id="MEJ8673796.1"/>
    </source>
</evidence>
<dbReference type="Proteomes" id="UP001224516">
    <property type="component" value="Unassembled WGS sequence"/>
</dbReference>
<name>A0A1S1XDF9_9NEIS</name>
<reference evidence="2 3" key="1">
    <citation type="submission" date="2017-01" db="EMBL/GenBank/DDBJ databases">
        <title>New insights into the genetic diversity of Chromobacterium isolated from tropical freshwater lake.</title>
        <authorList>
            <person name="Santos A.B."/>
            <person name="Nascimento A.M."/>
            <person name="Da Silva P.C."/>
        </authorList>
    </citation>
    <scope>NUCLEOTIDE SEQUENCE [LARGE SCALE GENOMIC DNA]</scope>
    <source>
        <strain evidence="2 3">56AF</strain>
    </source>
</reference>
<evidence type="ECO:0000313" key="2">
    <source>
        <dbReference type="EMBL" id="PRP71173.1"/>
    </source>
</evidence>
<dbReference type="EMBL" id="MTBD01000017">
    <property type="protein sequence ID" value="PRP71173.1"/>
    <property type="molecule type" value="Genomic_DNA"/>
</dbReference>
<proteinExistence type="predicted"/>
<accession>A0A1S1XDF9</accession>
<keyword evidence="4" id="KW-1185">Reference proteome</keyword>
<dbReference type="OrthoDB" id="8592149at2"/>
<dbReference type="RefSeq" id="WP_071108530.1">
    <property type="nucleotide sequence ID" value="NZ_CAWMOE010000003.1"/>
</dbReference>
<organism evidence="2 3">
    <name type="scientific">Chromobacterium amazonense</name>
    <dbReference type="NCBI Taxonomy" id="1382803"/>
    <lineage>
        <taxon>Bacteria</taxon>
        <taxon>Pseudomonadati</taxon>
        <taxon>Pseudomonadota</taxon>
        <taxon>Betaproteobacteria</taxon>
        <taxon>Neisseriales</taxon>
        <taxon>Chromobacteriaceae</taxon>
        <taxon>Chromobacterium</taxon>
    </lineage>
</organism>
<reference evidence="1 4" key="2">
    <citation type="submission" date="2023-12" db="EMBL/GenBank/DDBJ databases">
        <title>Evaluation and characterization of a potential secondary metabolite violacein from indigenous Chromobacterium amazonense SAM215.</title>
        <authorList>
            <person name="Tarafdar M.R."/>
            <person name="Abedin S.M."/>
            <person name="Atiqua A."/>
            <person name="Saha A."/>
            <person name="Khan S.N."/>
        </authorList>
    </citation>
    <scope>NUCLEOTIDE SEQUENCE [LARGE SCALE GENOMIC DNA]</scope>
    <source>
        <strain evidence="1 4">SAM215</strain>
    </source>
</reference>
<evidence type="ECO:0000313" key="3">
    <source>
        <dbReference type="Proteomes" id="UP000239469"/>
    </source>
</evidence>
<dbReference type="Proteomes" id="UP000239469">
    <property type="component" value="Unassembled WGS sequence"/>
</dbReference>